<dbReference type="InParanoid" id="A0A0D0EAM2"/>
<dbReference type="Proteomes" id="UP000054538">
    <property type="component" value="Unassembled WGS sequence"/>
</dbReference>
<dbReference type="EMBL" id="KN824833">
    <property type="protein sequence ID" value="KIL00455.1"/>
    <property type="molecule type" value="Genomic_DNA"/>
</dbReference>
<organism evidence="1 2">
    <name type="scientific">Paxillus rubicundulus Ve08.2h10</name>
    <dbReference type="NCBI Taxonomy" id="930991"/>
    <lineage>
        <taxon>Eukaryota</taxon>
        <taxon>Fungi</taxon>
        <taxon>Dikarya</taxon>
        <taxon>Basidiomycota</taxon>
        <taxon>Agaricomycotina</taxon>
        <taxon>Agaricomycetes</taxon>
        <taxon>Agaricomycetidae</taxon>
        <taxon>Boletales</taxon>
        <taxon>Paxilineae</taxon>
        <taxon>Paxillaceae</taxon>
        <taxon>Paxillus</taxon>
    </lineage>
</organism>
<accession>A0A0D0EAM2</accession>
<gene>
    <name evidence="1" type="ORF">PAXRUDRAFT_821648</name>
</gene>
<keyword evidence="2" id="KW-1185">Reference proteome</keyword>
<sequence length="95" mass="10461">MSSKSLPLAYNVQLFSILPNSVYHWSTLTVFWVSLDDNINDTYPHSLTSLSACLETRCNGVRSIVRLECGPVPRSAYNVAGHSTRTVGAGVLIYQ</sequence>
<reference evidence="1 2" key="1">
    <citation type="submission" date="2014-04" db="EMBL/GenBank/DDBJ databases">
        <authorList>
            <consortium name="DOE Joint Genome Institute"/>
            <person name="Kuo A."/>
            <person name="Kohler A."/>
            <person name="Jargeat P."/>
            <person name="Nagy L.G."/>
            <person name="Floudas D."/>
            <person name="Copeland A."/>
            <person name="Barry K.W."/>
            <person name="Cichocki N."/>
            <person name="Veneault-Fourrey C."/>
            <person name="LaButti K."/>
            <person name="Lindquist E.A."/>
            <person name="Lipzen A."/>
            <person name="Lundell T."/>
            <person name="Morin E."/>
            <person name="Murat C."/>
            <person name="Sun H."/>
            <person name="Tunlid A."/>
            <person name="Henrissat B."/>
            <person name="Grigoriev I.V."/>
            <person name="Hibbett D.S."/>
            <person name="Martin F."/>
            <person name="Nordberg H.P."/>
            <person name="Cantor M.N."/>
            <person name="Hua S.X."/>
        </authorList>
    </citation>
    <scope>NUCLEOTIDE SEQUENCE [LARGE SCALE GENOMIC DNA]</scope>
    <source>
        <strain evidence="1 2">Ve08.2h10</strain>
    </source>
</reference>
<proteinExistence type="predicted"/>
<evidence type="ECO:0000313" key="1">
    <source>
        <dbReference type="EMBL" id="KIL00455.1"/>
    </source>
</evidence>
<reference evidence="2" key="2">
    <citation type="submission" date="2015-01" db="EMBL/GenBank/DDBJ databases">
        <title>Evolutionary Origins and Diversification of the Mycorrhizal Mutualists.</title>
        <authorList>
            <consortium name="DOE Joint Genome Institute"/>
            <consortium name="Mycorrhizal Genomics Consortium"/>
            <person name="Kohler A."/>
            <person name="Kuo A."/>
            <person name="Nagy L.G."/>
            <person name="Floudas D."/>
            <person name="Copeland A."/>
            <person name="Barry K.W."/>
            <person name="Cichocki N."/>
            <person name="Veneault-Fourrey C."/>
            <person name="LaButti K."/>
            <person name="Lindquist E.A."/>
            <person name="Lipzen A."/>
            <person name="Lundell T."/>
            <person name="Morin E."/>
            <person name="Murat C."/>
            <person name="Riley R."/>
            <person name="Ohm R."/>
            <person name="Sun H."/>
            <person name="Tunlid A."/>
            <person name="Henrissat B."/>
            <person name="Grigoriev I.V."/>
            <person name="Hibbett D.S."/>
            <person name="Martin F."/>
        </authorList>
    </citation>
    <scope>NUCLEOTIDE SEQUENCE [LARGE SCALE GENOMIC DNA]</scope>
    <source>
        <strain evidence="2">Ve08.2h10</strain>
    </source>
</reference>
<dbReference type="HOGENOM" id="CLU_2373402_0_0_1"/>
<evidence type="ECO:0000313" key="2">
    <source>
        <dbReference type="Proteomes" id="UP000054538"/>
    </source>
</evidence>
<feature type="non-terminal residue" evidence="1">
    <location>
        <position position="1"/>
    </location>
</feature>
<name>A0A0D0EAM2_9AGAM</name>
<protein>
    <submittedName>
        <fullName evidence="1">Uncharacterized protein</fullName>
    </submittedName>
</protein>
<dbReference type="AlphaFoldDB" id="A0A0D0EAM2"/>